<evidence type="ECO:0000313" key="7">
    <source>
        <dbReference type="Proteomes" id="UP001551176"/>
    </source>
</evidence>
<feature type="compositionally biased region" description="Basic and acidic residues" evidence="2">
    <location>
        <begin position="162"/>
        <end position="187"/>
    </location>
</feature>
<protein>
    <submittedName>
        <fullName evidence="6">LCP family protein</fullName>
    </submittedName>
</protein>
<dbReference type="Pfam" id="PF13399">
    <property type="entry name" value="LytR_C"/>
    <property type="match status" value="1"/>
</dbReference>
<gene>
    <name evidence="6" type="ORF">ABZ921_30245</name>
</gene>
<dbReference type="RefSeq" id="WP_359354725.1">
    <property type="nucleotide sequence ID" value="NZ_JBEYXV010000017.1"/>
</dbReference>
<reference evidence="6 7" key="1">
    <citation type="submission" date="2024-06" db="EMBL/GenBank/DDBJ databases">
        <title>The Natural Products Discovery Center: Release of the First 8490 Sequenced Strains for Exploring Actinobacteria Biosynthetic Diversity.</title>
        <authorList>
            <person name="Kalkreuter E."/>
            <person name="Kautsar S.A."/>
            <person name="Yang D."/>
            <person name="Bader C.D."/>
            <person name="Teijaro C.N."/>
            <person name="Fluegel L."/>
            <person name="Davis C.M."/>
            <person name="Simpson J.R."/>
            <person name="Lauterbach L."/>
            <person name="Steele A.D."/>
            <person name="Gui C."/>
            <person name="Meng S."/>
            <person name="Li G."/>
            <person name="Viehrig K."/>
            <person name="Ye F."/>
            <person name="Su P."/>
            <person name="Kiefer A.F."/>
            <person name="Nichols A."/>
            <person name="Cepeda A.J."/>
            <person name="Yan W."/>
            <person name="Fan B."/>
            <person name="Jiang Y."/>
            <person name="Adhikari A."/>
            <person name="Zheng C.-J."/>
            <person name="Schuster L."/>
            <person name="Cowan T.M."/>
            <person name="Smanski M.J."/>
            <person name="Chevrette M.G."/>
            <person name="De Carvalho L.P.S."/>
            <person name="Shen B."/>
        </authorList>
    </citation>
    <scope>NUCLEOTIDE SEQUENCE [LARGE SCALE GENOMIC DNA]</scope>
    <source>
        <strain evidence="6 7">NPDC046838</strain>
    </source>
</reference>
<proteinExistence type="inferred from homology"/>
<sequence length="603" mass="64172">MNDRQYDPYAGSDPYAGEYAADQYQVVGYDEYGRPVYQQVQPQQPQVPQQQPHQPQQHQGYGYDPYAGGQQQGGQQQGYENGAYGAYGGAGTSYDNTGASYDNTGAPYGTAAAQDTGWIPQQQRPAPEPRPEAAPEPQQPPQQQPQQPPQQQPQPPQQQPEPARRAPERGRAQERGPRREQPGEYKTEQFSFIEEPDEESEDVIDWLKFTESRTERREEAKRRGRSRVVALVVVLALVIAGGVGYLWFAGKLPGQSDDKGGAAAATGPQKRDVIVLHLHNTKGGGTSTALLVNNATTERGATVLLPNSLAVSDDDGTPTTLGKSVDDDGSTGTRDSIDTVLGTQVEGTWRLDTPYLNNLVELVGNIDVDTDTDVPDPKAKKGEAPLVKKGEQQTLSGPMAVAYATYRASGETETDQLQRFGAVMQGVLRKLSSDPQAATTTVQSLAQILDPSLEEKDLGAFLAKLADRAKGGDYKTTLLPVQQNGTLTDGAGEAVVKDVLGGAVKSPEKGAAVRVGVKNASGKKAAAQDARVSLVNGGYTFIDGGTGPAAQPASQVTYADADKKTQAAEVAKTLGLPESAVRKGKTAANADVSVVLGQDYRTG</sequence>
<dbReference type="InterPro" id="IPR027381">
    <property type="entry name" value="LytR/CpsA/Psr_C"/>
</dbReference>
<dbReference type="PANTHER" id="PTHR33392">
    <property type="entry name" value="POLYISOPRENYL-TEICHOIC ACID--PEPTIDOGLYCAN TEICHOIC ACID TRANSFERASE TAGU"/>
    <property type="match status" value="1"/>
</dbReference>
<keyword evidence="3" id="KW-0472">Membrane</keyword>
<keyword evidence="3" id="KW-1133">Transmembrane helix</keyword>
<evidence type="ECO:0000259" key="4">
    <source>
        <dbReference type="Pfam" id="PF03816"/>
    </source>
</evidence>
<name>A0ABV3BV80_9ACTN</name>
<evidence type="ECO:0000256" key="1">
    <source>
        <dbReference type="ARBA" id="ARBA00006068"/>
    </source>
</evidence>
<feature type="compositionally biased region" description="Low complexity" evidence="2">
    <location>
        <begin position="38"/>
        <end position="69"/>
    </location>
</feature>
<feature type="domain" description="Cell envelope-related transcriptional attenuator" evidence="4">
    <location>
        <begin position="328"/>
        <end position="432"/>
    </location>
</feature>
<comment type="caution">
    <text evidence="6">The sequence shown here is derived from an EMBL/GenBank/DDBJ whole genome shotgun (WGS) entry which is preliminary data.</text>
</comment>
<dbReference type="PANTHER" id="PTHR33392:SF6">
    <property type="entry name" value="POLYISOPRENYL-TEICHOIC ACID--PEPTIDOGLYCAN TEICHOIC ACID TRANSFERASE TAGU"/>
    <property type="match status" value="1"/>
</dbReference>
<evidence type="ECO:0000256" key="3">
    <source>
        <dbReference type="SAM" id="Phobius"/>
    </source>
</evidence>
<evidence type="ECO:0000256" key="2">
    <source>
        <dbReference type="SAM" id="MobiDB-lite"/>
    </source>
</evidence>
<dbReference type="InterPro" id="IPR004474">
    <property type="entry name" value="LytR_CpsA_psr"/>
</dbReference>
<dbReference type="Pfam" id="PF03816">
    <property type="entry name" value="LytR_cpsA_psr"/>
    <property type="match status" value="1"/>
</dbReference>
<dbReference type="Proteomes" id="UP001551176">
    <property type="component" value="Unassembled WGS sequence"/>
</dbReference>
<keyword evidence="3" id="KW-0812">Transmembrane</keyword>
<accession>A0ABV3BV80</accession>
<feature type="domain" description="LytR/CpsA/Psr regulator C-terminal" evidence="5">
    <location>
        <begin position="513"/>
        <end position="600"/>
    </location>
</feature>
<feature type="region of interest" description="Disordered" evidence="2">
    <location>
        <begin position="308"/>
        <end position="336"/>
    </location>
</feature>
<dbReference type="InterPro" id="IPR050922">
    <property type="entry name" value="LytR/CpsA/Psr_CW_biosynth"/>
</dbReference>
<feature type="compositionally biased region" description="Polar residues" evidence="2">
    <location>
        <begin position="93"/>
        <end position="103"/>
    </location>
</feature>
<feature type="transmembrane region" description="Helical" evidence="3">
    <location>
        <begin position="228"/>
        <end position="248"/>
    </location>
</feature>
<evidence type="ECO:0000313" key="6">
    <source>
        <dbReference type="EMBL" id="MEU6824931.1"/>
    </source>
</evidence>
<evidence type="ECO:0000259" key="5">
    <source>
        <dbReference type="Pfam" id="PF13399"/>
    </source>
</evidence>
<dbReference type="EMBL" id="JBEYXV010000017">
    <property type="protein sequence ID" value="MEU6824931.1"/>
    <property type="molecule type" value="Genomic_DNA"/>
</dbReference>
<keyword evidence="7" id="KW-1185">Reference proteome</keyword>
<dbReference type="Gene3D" id="3.40.630.190">
    <property type="entry name" value="LCP protein"/>
    <property type="match status" value="1"/>
</dbReference>
<organism evidence="6 7">
    <name type="scientific">Streptomyces atriruber</name>
    <dbReference type="NCBI Taxonomy" id="545121"/>
    <lineage>
        <taxon>Bacteria</taxon>
        <taxon>Bacillati</taxon>
        <taxon>Actinomycetota</taxon>
        <taxon>Actinomycetes</taxon>
        <taxon>Kitasatosporales</taxon>
        <taxon>Streptomycetaceae</taxon>
        <taxon>Streptomyces</taxon>
    </lineage>
</organism>
<feature type="compositionally biased region" description="Pro residues" evidence="2">
    <location>
        <begin position="134"/>
        <end position="159"/>
    </location>
</feature>
<dbReference type="Gene3D" id="3.30.70.2390">
    <property type="match status" value="1"/>
</dbReference>
<feature type="region of interest" description="Disordered" evidence="2">
    <location>
        <begin position="32"/>
        <end position="201"/>
    </location>
</feature>
<comment type="similarity">
    <text evidence="1">Belongs to the LytR/CpsA/Psr (LCP) family.</text>
</comment>